<sequence length="675" mass="74033">MASHEGASASPVQDNVSGQQSAVEDIDMSEDVENLSLPARKSKSPTAGPTPARDGTESEDQTKASADAPEDTEMGGVSDSKREADTEAEAANKAAIESAARSHLAAQTHQIILPSYSTWFDMHAIHNIEKKALPEWFNSRNHSKTPATYKDARDFMINTYRLNPVEYLTFTACRRNLCGDVCALMRVHGFLESWGLINYQVDPDTRPSNIGPPFTGHFRLIADTPRGLQAVQPAPNTTVTSGKPHPRTDRLAKAGTPSKSDTTFEIRRNIYESNGKEATPAEIKEKIANGESSTANGTGESGAKELEEALKEPVRQYFCFTCGNDCTRVRYHNSKAPPPGVTGSAAQQTKYDICPTCFMEKRYPVNSSNADFTKLENEAYSIIPDPDAPWTEAEELLLLEGLEMYDDDWNKISDYVGTRTREDCVMKFLQMEIEDKYQEPDGQDNLAARSSKALSYLGNGRIPFSTAENPVLSVMSFLVGLADPRLATIAAGKATDEVRRDILNRLERGDPDAEPSAGSAVKPDDSAMDIDAAIRSDPLSTLPFALTASRAAGLASHEERNATRLINAAANLQMTKLDLKLNQFAELEGLLAAERRDLERRRQALFLDRLAFQKRVQQVEEAFVRAMNLGPQEGMSLVRDMVTAAREGEVGVKRRNAEAGDVAPLPVGESRVLEL</sequence>
<dbReference type="Pfam" id="PF16495">
    <property type="entry name" value="SWIRM-assoc_1"/>
    <property type="match status" value="1"/>
</dbReference>
<feature type="compositionally biased region" description="Polar residues" evidence="5">
    <location>
        <begin position="10"/>
        <end position="22"/>
    </location>
</feature>
<dbReference type="FunFam" id="1.10.10.60:FF:000014">
    <property type="entry name" value="SWI/SNF complex subunit SMARCC2 isoform C"/>
    <property type="match status" value="1"/>
</dbReference>
<feature type="region of interest" description="Disordered" evidence="5">
    <location>
        <begin position="286"/>
        <end position="307"/>
    </location>
</feature>
<evidence type="ECO:0000256" key="3">
    <source>
        <dbReference type="ARBA" id="ARBA00023163"/>
    </source>
</evidence>
<protein>
    <submittedName>
        <fullName evidence="9">SWIRM-domain-containing protein</fullName>
    </submittedName>
</protein>
<evidence type="ECO:0000313" key="10">
    <source>
        <dbReference type="Proteomes" id="UP000799640"/>
    </source>
</evidence>
<keyword evidence="10" id="KW-1185">Reference proteome</keyword>
<dbReference type="SMART" id="SM00717">
    <property type="entry name" value="SANT"/>
    <property type="match status" value="1"/>
</dbReference>
<evidence type="ECO:0000256" key="4">
    <source>
        <dbReference type="ARBA" id="ARBA00023242"/>
    </source>
</evidence>
<dbReference type="GO" id="GO:0016514">
    <property type="term" value="C:SWI/SNF complex"/>
    <property type="evidence" value="ECO:0007669"/>
    <property type="project" value="TreeGrafter"/>
</dbReference>
<dbReference type="Pfam" id="PF00249">
    <property type="entry name" value="Myb_DNA-binding"/>
    <property type="match status" value="1"/>
</dbReference>
<feature type="region of interest" description="Disordered" evidence="5">
    <location>
        <begin position="233"/>
        <end position="259"/>
    </location>
</feature>
<feature type="domain" description="SANT" evidence="8">
    <location>
        <begin position="385"/>
        <end position="436"/>
    </location>
</feature>
<dbReference type="Proteomes" id="UP000799640">
    <property type="component" value="Unassembled WGS sequence"/>
</dbReference>
<reference evidence="9" key="1">
    <citation type="journal article" date="2020" name="Stud. Mycol.">
        <title>101 Dothideomycetes genomes: a test case for predicting lifestyles and emergence of pathogens.</title>
        <authorList>
            <person name="Haridas S."/>
            <person name="Albert R."/>
            <person name="Binder M."/>
            <person name="Bloem J."/>
            <person name="Labutti K."/>
            <person name="Salamov A."/>
            <person name="Andreopoulos B."/>
            <person name="Baker S."/>
            <person name="Barry K."/>
            <person name="Bills G."/>
            <person name="Bluhm B."/>
            <person name="Cannon C."/>
            <person name="Castanera R."/>
            <person name="Culley D."/>
            <person name="Daum C."/>
            <person name="Ezra D."/>
            <person name="Gonzalez J."/>
            <person name="Henrissat B."/>
            <person name="Kuo A."/>
            <person name="Liang C."/>
            <person name="Lipzen A."/>
            <person name="Lutzoni F."/>
            <person name="Magnuson J."/>
            <person name="Mondo S."/>
            <person name="Nolan M."/>
            <person name="Ohm R."/>
            <person name="Pangilinan J."/>
            <person name="Park H.-J."/>
            <person name="Ramirez L."/>
            <person name="Alfaro M."/>
            <person name="Sun H."/>
            <person name="Tritt A."/>
            <person name="Yoshinaga Y."/>
            <person name="Zwiers L.-H."/>
            <person name="Turgeon B."/>
            <person name="Goodwin S."/>
            <person name="Spatafora J."/>
            <person name="Crous P."/>
            <person name="Grigoriev I."/>
        </authorList>
    </citation>
    <scope>NUCLEOTIDE SEQUENCE</scope>
    <source>
        <strain evidence="9">CBS 262.69</strain>
    </source>
</reference>
<dbReference type="FunFam" id="1.10.10.10:FF:000020">
    <property type="entry name" value="SWI/SNF complex subunit SMARCC2 isoform c"/>
    <property type="match status" value="1"/>
</dbReference>
<organism evidence="9 10">
    <name type="scientific">Trichodelitschia bisporula</name>
    <dbReference type="NCBI Taxonomy" id="703511"/>
    <lineage>
        <taxon>Eukaryota</taxon>
        <taxon>Fungi</taxon>
        <taxon>Dikarya</taxon>
        <taxon>Ascomycota</taxon>
        <taxon>Pezizomycotina</taxon>
        <taxon>Dothideomycetes</taxon>
        <taxon>Dothideomycetes incertae sedis</taxon>
        <taxon>Phaeotrichales</taxon>
        <taxon>Phaeotrichaceae</taxon>
        <taxon>Trichodelitschia</taxon>
    </lineage>
</organism>
<evidence type="ECO:0000259" key="7">
    <source>
        <dbReference type="PROSITE" id="PS50934"/>
    </source>
</evidence>
<dbReference type="AlphaFoldDB" id="A0A6G1I182"/>
<accession>A0A6G1I182</accession>
<dbReference type="InterPro" id="IPR007526">
    <property type="entry name" value="SWIRM"/>
</dbReference>
<dbReference type="CDD" id="cd02336">
    <property type="entry name" value="ZZ_RSC8"/>
    <property type="match status" value="1"/>
</dbReference>
<dbReference type="InterPro" id="IPR036388">
    <property type="entry name" value="WH-like_DNA-bd_sf"/>
</dbReference>
<gene>
    <name evidence="9" type="ORF">EJ06DRAFT_491613</name>
</gene>
<evidence type="ECO:0000256" key="5">
    <source>
        <dbReference type="SAM" id="MobiDB-lite"/>
    </source>
</evidence>
<feature type="domain" description="Myb-like" evidence="6">
    <location>
        <begin position="389"/>
        <end position="432"/>
    </location>
</feature>
<dbReference type="GO" id="GO:0003677">
    <property type="term" value="F:DNA binding"/>
    <property type="evidence" value="ECO:0007669"/>
    <property type="project" value="UniProtKB-KW"/>
</dbReference>
<dbReference type="Gene3D" id="1.10.10.60">
    <property type="entry name" value="Homeodomain-like"/>
    <property type="match status" value="1"/>
</dbReference>
<dbReference type="InterPro" id="IPR009057">
    <property type="entry name" value="Homeodomain-like_sf"/>
</dbReference>
<dbReference type="InterPro" id="IPR032451">
    <property type="entry name" value="SMARCC_C"/>
</dbReference>
<keyword evidence="2" id="KW-0238">DNA-binding</keyword>
<feature type="compositionally biased region" description="Acidic residues" evidence="5">
    <location>
        <begin position="24"/>
        <end position="33"/>
    </location>
</feature>
<keyword evidence="4" id="KW-0539">Nucleus</keyword>
<name>A0A6G1I182_9PEZI</name>
<dbReference type="InterPro" id="IPR017884">
    <property type="entry name" value="SANT_dom"/>
</dbReference>
<keyword evidence="3" id="KW-0804">Transcription</keyword>
<dbReference type="EMBL" id="ML996692">
    <property type="protein sequence ID" value="KAF2401829.1"/>
    <property type="molecule type" value="Genomic_DNA"/>
</dbReference>
<feature type="region of interest" description="Disordered" evidence="5">
    <location>
        <begin position="506"/>
        <end position="527"/>
    </location>
</feature>
<feature type="region of interest" description="Disordered" evidence="5">
    <location>
        <begin position="1"/>
        <end position="94"/>
    </location>
</feature>
<dbReference type="InterPro" id="IPR001005">
    <property type="entry name" value="SANT/Myb"/>
</dbReference>
<evidence type="ECO:0000313" key="9">
    <source>
        <dbReference type="EMBL" id="KAF2401829.1"/>
    </source>
</evidence>
<evidence type="ECO:0000256" key="1">
    <source>
        <dbReference type="ARBA" id="ARBA00023015"/>
    </source>
</evidence>
<dbReference type="PROSITE" id="PS50090">
    <property type="entry name" value="MYB_LIKE"/>
    <property type="match status" value="1"/>
</dbReference>
<dbReference type="GO" id="GO:0006338">
    <property type="term" value="P:chromatin remodeling"/>
    <property type="evidence" value="ECO:0007669"/>
    <property type="project" value="UniProtKB-ARBA"/>
</dbReference>
<proteinExistence type="predicted"/>
<dbReference type="Pfam" id="PF04433">
    <property type="entry name" value="SWIRM"/>
    <property type="match status" value="1"/>
</dbReference>
<dbReference type="PROSITE" id="PS50934">
    <property type="entry name" value="SWIRM"/>
    <property type="match status" value="1"/>
</dbReference>
<evidence type="ECO:0000256" key="2">
    <source>
        <dbReference type="ARBA" id="ARBA00023125"/>
    </source>
</evidence>
<dbReference type="PROSITE" id="PS51293">
    <property type="entry name" value="SANT"/>
    <property type="match status" value="1"/>
</dbReference>
<evidence type="ECO:0000259" key="8">
    <source>
        <dbReference type="PROSITE" id="PS51293"/>
    </source>
</evidence>
<dbReference type="Gene3D" id="1.10.10.10">
    <property type="entry name" value="Winged helix-like DNA-binding domain superfamily/Winged helix DNA-binding domain"/>
    <property type="match status" value="1"/>
</dbReference>
<evidence type="ECO:0000259" key="6">
    <source>
        <dbReference type="PROSITE" id="PS50090"/>
    </source>
</evidence>
<dbReference type="CDD" id="cd00167">
    <property type="entry name" value="SANT"/>
    <property type="match status" value="1"/>
</dbReference>
<dbReference type="SUPFAM" id="SSF46689">
    <property type="entry name" value="Homeodomain-like"/>
    <property type="match status" value="2"/>
</dbReference>
<dbReference type="GO" id="GO:0042393">
    <property type="term" value="F:histone binding"/>
    <property type="evidence" value="ECO:0007669"/>
    <property type="project" value="TreeGrafter"/>
</dbReference>
<dbReference type="OrthoDB" id="118550at2759"/>
<feature type="domain" description="SWIRM" evidence="7">
    <location>
        <begin position="111"/>
        <end position="208"/>
    </location>
</feature>
<keyword evidence="1" id="KW-0805">Transcription regulation</keyword>
<dbReference type="PANTHER" id="PTHR12802">
    <property type="entry name" value="SWI/SNF COMPLEX-RELATED"/>
    <property type="match status" value="1"/>
</dbReference>
<dbReference type="InterPro" id="IPR041984">
    <property type="entry name" value="Rsc8/Ssr1/Ssr2_ZZ"/>
</dbReference>
<dbReference type="GO" id="GO:0045893">
    <property type="term" value="P:positive regulation of DNA-templated transcription"/>
    <property type="evidence" value="ECO:0007669"/>
    <property type="project" value="TreeGrafter"/>
</dbReference>
<dbReference type="PANTHER" id="PTHR12802:SF41">
    <property type="entry name" value="BRAHMA ASSOCIATED PROTEIN 155 KDA"/>
    <property type="match status" value="1"/>
</dbReference>